<dbReference type="SUPFAM" id="SSF48726">
    <property type="entry name" value="Immunoglobulin"/>
    <property type="match status" value="8"/>
</dbReference>
<dbReference type="InterPro" id="IPR017441">
    <property type="entry name" value="Protein_kinase_ATP_BS"/>
</dbReference>
<dbReference type="SMART" id="SM00409">
    <property type="entry name" value="IG"/>
    <property type="match status" value="8"/>
</dbReference>
<keyword evidence="7" id="KW-0808">Transferase</keyword>
<dbReference type="Gene3D" id="3.30.200.20">
    <property type="entry name" value="Phosphorylase Kinase, domain 1"/>
    <property type="match status" value="2"/>
</dbReference>
<dbReference type="Gene3D" id="1.10.510.10">
    <property type="entry name" value="Transferase(Phosphotransferase) domain 1"/>
    <property type="match status" value="2"/>
</dbReference>
<evidence type="ECO:0000259" key="23">
    <source>
        <dbReference type="PROSITE" id="PS50835"/>
    </source>
</evidence>
<dbReference type="InterPro" id="IPR013098">
    <property type="entry name" value="Ig_I-set"/>
</dbReference>
<feature type="domain" description="Ig-like" evidence="23">
    <location>
        <begin position="198"/>
        <end position="286"/>
    </location>
</feature>
<dbReference type="FunFam" id="2.60.40.10:FF:000784">
    <property type="entry name" value="Striated muscle preferentially expressed protein kinase"/>
    <property type="match status" value="1"/>
</dbReference>
<feature type="domain" description="Protein kinase" evidence="22">
    <location>
        <begin position="2774"/>
        <end position="3026"/>
    </location>
</feature>
<dbReference type="InterPro" id="IPR008271">
    <property type="entry name" value="Ser/Thr_kinase_AS"/>
</dbReference>
<feature type="domain" description="Ig-like" evidence="23">
    <location>
        <begin position="663"/>
        <end position="753"/>
    </location>
</feature>
<feature type="domain" description="Ig-like" evidence="23">
    <location>
        <begin position="2325"/>
        <end position="2415"/>
    </location>
</feature>
<keyword evidence="20" id="KW-0175">Coiled coil</keyword>
<feature type="domain" description="Ig-like" evidence="23">
    <location>
        <begin position="439"/>
        <end position="526"/>
    </location>
</feature>
<feature type="compositionally biased region" description="Basic and acidic residues" evidence="21">
    <location>
        <begin position="1765"/>
        <end position="1783"/>
    </location>
</feature>
<evidence type="ECO:0000256" key="6">
    <source>
        <dbReference type="ARBA" id="ARBA00022553"/>
    </source>
</evidence>
<dbReference type="GO" id="GO:0004674">
    <property type="term" value="F:protein serine/threonine kinase activity"/>
    <property type="evidence" value="ECO:0007669"/>
    <property type="project" value="UniProtKB-KW"/>
</dbReference>
<feature type="region of interest" description="Disordered" evidence="21">
    <location>
        <begin position="2737"/>
        <end position="2768"/>
    </location>
</feature>
<dbReference type="PANTHER" id="PTHR47633">
    <property type="entry name" value="IMMUNOGLOBULIN"/>
    <property type="match status" value="1"/>
</dbReference>
<evidence type="ECO:0000256" key="18">
    <source>
        <dbReference type="ARBA" id="ARBA00083841"/>
    </source>
</evidence>
<feature type="region of interest" description="Disordered" evidence="21">
    <location>
        <begin position="159"/>
        <end position="187"/>
    </location>
</feature>
<feature type="coiled-coil region" evidence="20">
    <location>
        <begin position="1811"/>
        <end position="1861"/>
    </location>
</feature>
<keyword evidence="5" id="KW-0723">Serine/threonine-protein kinase</keyword>
<keyword evidence="9 19" id="KW-0547">Nucleotide-binding</keyword>
<keyword evidence="15" id="KW-0393">Immunoglobulin domain</keyword>
<sequence length="3092" mass="343046">MQLQRAYDPSANRQQQEESPSRTVVNMTLCKVVQRVSRMQESQDIQESPAQKSPKEELSGRKIPVEVALRKVEHRPESQLVQRKPSVVQEHPIQPLQKPPRLVTSSTNIPVSPSEEKMEVELIKPDPKLIIPTIIVEEEPMEEEVPPETNKSKELTNVKEGQTQKTRVKGRCTRPMSPELDSSDDSYVSAEEDPLEAPMFEFPLKDTVATAGTEVLLRVIIAGTPLPEVTWRRDNIEITNSPNYGVKVEGERYSLLIKCAKPSDAGTYCVTAANEAGKAFSSATLSIKPEPMQEPQGNLGFPRDISSPITSDEEYLSPLEESMDFGGPETRKIVDTRFKEPPAFQVTMNDQVVIEGQEVTMSVRLNGQPKPMLYWLRDRVTIKTDLHYTVRETEDGTFEMTINSAQKSDTGVYTCKIINEYGTKHCECKLEVKVPPVEPGLAITRPVMDITADAGETVMLECHVIGPLDTDVDWLADGKQIQPALLNCKMHFDGKRCRLLLNSVHEDDSGTYTCKLTSAKEELTLSGQLKVIPSIKPLFTRKLDVLEVIEGRNARFDCKVSGSPPPKVSWGHFDHTLVESDNVQILQEGGRHSLIISHVTNEDEGFYTVIACNPHGNAESAAELYVQEPRPAMSSQMAKLEKMPSIPEEPEVLDNEVDRFTMPDFVKPLYDLDVIEGKEAVLKCKVAGLPYPTIVWFHNGKKIDSMEDRKMTHFRDIHSLVISSVCHAHGGVYKSVISNKVGKATCYAHLYVTDVLPDPPDGPPVIEAVTGKTITLSWKKPRRLDPSIDPNTLMYAIQQQALGSIQWTIIVSSLKDPCYTVTTCSKGVCYAFRVLSVTTKAFSKPSPSTDPVQLVNRGPYLQEAPVIIDKPDIVYVQENQSVSIAITLNHVNASVTWKRSGVVLAIKPGLYEMSMPDDDQHSLKILRVKSGDVGQLMCVASNKFGIDSCIFSVEMAAPPTFESIMEDVDVHMGETPRLAVVVEGKPIPDILWFKDDTLLCESSHITFVYDDNECSLVLLNTSPEDSGVYTCTAKNLAGFVSCKAELTVLTVKEDKEDPMEDKETVLRKMRRLTDYYDIHKEIGRGAFSYVKRVTQKVGKMEYAAKFISARAKRKASALREMNLQSGLDHERVLYFHDAFEKKNAVIIVTEICNEELLERFTKKSTVMESDIRSCMRQLLEGVDYLHHQNIVHLDIKPDNILMADPHGDQIRICDFGNAIELTPDEAQYCKYGTPEFVAPEIVNQTPVSKATDIWPIGVITYLCLTGVSPFAGENDHSSVLNIRNYNVAFEESMFADMCREAKGFIIKLLVADRLRPDTQEGLRHPWFKTLTKGKAISTETLKKFVSRRKWQRSLISYKSKMVMRSITELLNDSSNHISIAVPRHLKEGSPPPSSSSDSDEDIDELPFIPMPLTMEFSGSRMSLNEIQEDQEGKGRPNGTIDRPGFAVTHGQEVMECESTGKEKEAGDSAGRGRARKRLTQENDKGSSDEELAELAQVSEKARRTLHRGSSLESDKPEGGPRRGKLHRGGSADSALLLHIVPEDSTDEEITEKGRRVLKKAVSMELPRRSVSPGPMSQEDYAHKLELMRQRLLRGGSVDKKMSGLRGPLLETLGMDDGKQRLSLLERYSRAPRLWVPPLTKAASSDEPREDVLKPKFFRKSASFSQGDDAEPIPLHRRTGAPLEIPLAQIEERRLKEAISMSALTEPFKNDSCPVTPREPSPKLPTPSPVPREQETKNNMEEEDSSIDKEIKTIGEKTDGVTTDSNADKRSSTSGFSEKDMSMSEKAMIEPEYVAPREPIPPWRKYSPPVRVLTLEEQMEKENEEIKENEAVPVVEPKAREVEEAHKEIQKEVKELEEEVKAPVKSSEMVITTSSNRVTPAPAFSRAPTNVVTPSPLALTVLPDGRTSAYASIMQTIMVPLLQPLVSPPLADSTPVVVPVLAQASFLAPTFIPTPTPVSGPKKLVNLLSTPGEHPAVFSRVASPEPKESSTPKVSPRPTPQCELSPVGQNLQDIASEEVFEARFKKRESSLTRGLQLLNWSKPEDKPVASLDSAESGEDVYRPGPIGAPLEFVPRRLEEKSKSVQDLREAQKDQGFMRRLSLRLKRTPSTERKEEKPKKKEPVAPRRRLSWALHGRRGSHSQERKEVEMMRMDRGMEDKVKQEVKEQKKPNESPVMVMHRNIESTVSGISMRIRSASEERRVATEEREANKPESKKTPLFSILRRSTSEGRNLKSMAGSGIPQNQLASQSGTGASSESLESMFSIKSEKASKGAEGERRSRWDRWGLTRGSKKDKTVSQPDIPTAIARENDSLHSRSYSRLASNYPPVFHIKLRDYALLEGDPITLSCLPAGSPHPHISWMKDKKPLQIDARMNMISCPDGRQRLMIMTTTKKDAGLYECVATNPLASVSSSCTLSLTRLPNRPGTPEVPQRYKNTALVLWKPSDTMAPCTYSLERKAEAESNWLIVATGVANCYYNVVDLAGGGAFRFRVACVNKAGQGPYSNLSEVVCLDASVTTKSSGSVIVKTVPAAPVVKTATMTVPSMKPAPSKVVHPVPSFAPSRQTLSPSAAAPSSAVPAAKPIASTPASKPIDSKPFVPQTPTSTASTPMIISAVPSHRAIPEIQSHPPAQPAPAPAKAKTTLNINVTKPTPSQLATITKLAPPIVLPKPQSPVNIVSPMIKTRPPLVAPPPTIGKPIMSVPMYAPIPAATARVTSPFLSTPSPAISPPVVLVSGMSPVGEGGVTPTRMTPSGRRTPLGGRPGESTLLQGVPQKPYTFMDEKARGRFGVIRECRENATGNLFMAKIVPYEADNKQTVLQEYNILKSLHHDKIMALHEAYVTPRYLVLISECCSGKELLYSLIDRFRYSEDDVVGYIVQVLQGLDYLHNRRILHLDIKPENIIITYMNMVKIIDFGSAQTFNPLFLKQFNPPVGTLEFMSPEMLKGDVVGPSADIWSVGVLTFIMLSGRLPFMENDPQETEARILAAKFDVGKLYQNVSQSASLFLKKVLCSYPWARPSIKDCYNNSWLQDAYLIRLRRQTLTFTTTCLKDYLDKQQKLRAGVATKHKVLLRSYQSSPQSNTSPIPSSPMTPVKQ</sequence>
<dbReference type="GO" id="GO:0005634">
    <property type="term" value="C:nucleus"/>
    <property type="evidence" value="ECO:0007669"/>
    <property type="project" value="UniProtKB-SubCell"/>
</dbReference>
<dbReference type="InterPro" id="IPR036116">
    <property type="entry name" value="FN3_sf"/>
</dbReference>
<dbReference type="InterPro" id="IPR003598">
    <property type="entry name" value="Ig_sub2"/>
</dbReference>
<dbReference type="FunFam" id="2.60.40.10:FF:000080">
    <property type="entry name" value="Myosin light chain kinase, smooth muscle"/>
    <property type="match status" value="1"/>
</dbReference>
<dbReference type="SUPFAM" id="SSF56112">
    <property type="entry name" value="Protein kinase-like (PK-like)"/>
    <property type="match status" value="2"/>
</dbReference>
<evidence type="ECO:0000256" key="21">
    <source>
        <dbReference type="SAM" id="MobiDB-lite"/>
    </source>
</evidence>
<dbReference type="InterPro" id="IPR013783">
    <property type="entry name" value="Ig-like_fold"/>
</dbReference>
<feature type="domain" description="Ig-like" evidence="23">
    <location>
        <begin position="959"/>
        <end position="1047"/>
    </location>
</feature>
<evidence type="ECO:0000256" key="11">
    <source>
        <dbReference type="ARBA" id="ARBA00022782"/>
    </source>
</evidence>
<evidence type="ECO:0000256" key="15">
    <source>
        <dbReference type="ARBA" id="ARBA00023319"/>
    </source>
</evidence>
<proteinExistence type="inferred from homology"/>
<dbReference type="PROSITE" id="PS50853">
    <property type="entry name" value="FN3"/>
    <property type="match status" value="2"/>
</dbReference>
<dbReference type="SUPFAM" id="SSF49265">
    <property type="entry name" value="Fibronectin type III"/>
    <property type="match status" value="2"/>
</dbReference>
<dbReference type="SMART" id="SM00220">
    <property type="entry name" value="S_TKc"/>
    <property type="match status" value="2"/>
</dbReference>
<dbReference type="FunFam" id="2.60.40.10:FF:000497">
    <property type="entry name" value="Striated muscle preferentially expressed protein kinase"/>
    <property type="match status" value="1"/>
</dbReference>
<evidence type="ECO:0000256" key="2">
    <source>
        <dbReference type="ARBA" id="ARBA00006692"/>
    </source>
</evidence>
<dbReference type="GO" id="GO:0003007">
    <property type="term" value="P:heart morphogenesis"/>
    <property type="evidence" value="ECO:0007669"/>
    <property type="project" value="UniProtKB-ARBA"/>
</dbReference>
<dbReference type="CDD" id="cd00096">
    <property type="entry name" value="Ig"/>
    <property type="match status" value="2"/>
</dbReference>
<dbReference type="CDD" id="cd00063">
    <property type="entry name" value="FN3"/>
    <property type="match status" value="2"/>
</dbReference>
<evidence type="ECO:0000256" key="5">
    <source>
        <dbReference type="ARBA" id="ARBA00022527"/>
    </source>
</evidence>
<dbReference type="FunFam" id="2.60.40.10:FF:000107">
    <property type="entry name" value="Myosin, light chain kinase a"/>
    <property type="match status" value="1"/>
</dbReference>
<evidence type="ECO:0000256" key="14">
    <source>
        <dbReference type="ARBA" id="ARBA00023242"/>
    </source>
</evidence>
<evidence type="ECO:0000256" key="9">
    <source>
        <dbReference type="ARBA" id="ARBA00022741"/>
    </source>
</evidence>
<dbReference type="PANTHER" id="PTHR47633:SF3">
    <property type="entry name" value="STRIATED MUSCLE PREFERENTIALLY EXPRESSED PROTEIN KINASE"/>
    <property type="match status" value="1"/>
</dbReference>
<reference evidence="25 26" key="1">
    <citation type="submission" date="2021-04" db="EMBL/GenBank/DDBJ databases">
        <authorList>
            <person name="De Guttry C."/>
            <person name="Zahm M."/>
            <person name="Klopp C."/>
            <person name="Cabau C."/>
            <person name="Louis A."/>
            <person name="Berthelot C."/>
            <person name="Parey E."/>
            <person name="Roest Crollius H."/>
            <person name="Montfort J."/>
            <person name="Robinson-Rechavi M."/>
            <person name="Bucao C."/>
            <person name="Bouchez O."/>
            <person name="Gislard M."/>
            <person name="Lluch J."/>
            <person name="Milhes M."/>
            <person name="Lampietro C."/>
            <person name="Lopez Roques C."/>
            <person name="Donnadieu C."/>
            <person name="Braasch I."/>
            <person name="Desvignes T."/>
            <person name="Postlethwait J."/>
            <person name="Bobe J."/>
            <person name="Wedekind C."/>
            <person name="Guiguen Y."/>
        </authorList>
    </citation>
    <scope>NUCLEOTIDE SEQUENCE [LARGE SCALE GENOMIC DNA]</scope>
    <source>
        <strain evidence="25">Cs_M1</strain>
        <tissue evidence="25">Blood</tissue>
    </source>
</reference>
<gene>
    <name evidence="25" type="ORF">J4Q44_G00373260</name>
</gene>
<dbReference type="FunFam" id="3.30.200.20:FF:000302">
    <property type="entry name" value="striated muscle preferentially expressed protein kinase"/>
    <property type="match status" value="1"/>
</dbReference>
<feature type="region of interest" description="Disordered" evidence="21">
    <location>
        <begin position="2194"/>
        <end position="2215"/>
    </location>
</feature>
<evidence type="ECO:0000256" key="20">
    <source>
        <dbReference type="SAM" id="Coils"/>
    </source>
</evidence>
<dbReference type="PROSITE" id="PS00108">
    <property type="entry name" value="PROTEIN_KINASE_ST"/>
    <property type="match status" value="2"/>
</dbReference>
<name>A0AAN8KPS1_9TELE</name>
<dbReference type="FunFam" id="2.60.40.10:FF:000145">
    <property type="entry name" value="Myosin light chain kinase, smooth muscle"/>
    <property type="match status" value="1"/>
</dbReference>
<dbReference type="EMBL" id="JAGTTL010000038">
    <property type="protein sequence ID" value="KAK6292741.1"/>
    <property type="molecule type" value="Genomic_DNA"/>
</dbReference>
<accession>A0AAN8KPS1</accession>
<keyword evidence="6" id="KW-0597">Phosphoprotein</keyword>
<protein>
    <recommendedName>
        <fullName evidence="3">non-specific serine/threonine protein kinase</fullName>
        <ecNumber evidence="3">2.7.11.1</ecNumber>
    </recommendedName>
    <alternativeName>
        <fullName evidence="18">Aortic preferentially expressed protein 1</fullName>
    </alternativeName>
</protein>
<feature type="region of interest" description="Disordered" evidence="21">
    <location>
        <begin position="1455"/>
        <end position="1535"/>
    </location>
</feature>
<evidence type="ECO:0000313" key="25">
    <source>
        <dbReference type="EMBL" id="KAK6292741.1"/>
    </source>
</evidence>
<evidence type="ECO:0000256" key="3">
    <source>
        <dbReference type="ARBA" id="ARBA00012513"/>
    </source>
</evidence>
<dbReference type="FunFam" id="1.10.510.10:FF:000363">
    <property type="entry name" value="Striated muscle preferentially expressed protein kinase"/>
    <property type="match status" value="1"/>
</dbReference>
<feature type="compositionally biased region" description="Pro residues" evidence="21">
    <location>
        <begin position="1716"/>
        <end position="1729"/>
    </location>
</feature>
<comment type="catalytic activity">
    <reaction evidence="17">
        <text>L-seryl-[protein] + ATP = O-phospho-L-seryl-[protein] + ADP + H(+)</text>
        <dbReference type="Rhea" id="RHEA:17989"/>
        <dbReference type="Rhea" id="RHEA-COMP:9863"/>
        <dbReference type="Rhea" id="RHEA-COMP:11604"/>
        <dbReference type="ChEBI" id="CHEBI:15378"/>
        <dbReference type="ChEBI" id="CHEBI:29999"/>
        <dbReference type="ChEBI" id="CHEBI:30616"/>
        <dbReference type="ChEBI" id="CHEBI:83421"/>
        <dbReference type="ChEBI" id="CHEBI:456216"/>
        <dbReference type="EC" id="2.7.11.1"/>
    </reaction>
</comment>
<feature type="region of interest" description="Disordered" evidence="21">
    <location>
        <begin position="1"/>
        <end position="62"/>
    </location>
</feature>
<comment type="caution">
    <text evidence="25">The sequence shown here is derived from an EMBL/GenBank/DDBJ whole genome shotgun (WGS) entry which is preliminary data.</text>
</comment>
<dbReference type="FunFam" id="2.60.40.10:FF:000539">
    <property type="entry name" value="striated muscle preferentially expressed protein kinase"/>
    <property type="match status" value="1"/>
</dbReference>
<keyword evidence="12 19" id="KW-0067">ATP-binding</keyword>
<feature type="region of interest" description="Disordered" evidence="21">
    <location>
        <begin position="2044"/>
        <end position="2066"/>
    </location>
</feature>
<feature type="region of interest" description="Disordered" evidence="21">
    <location>
        <begin position="1975"/>
        <end position="2007"/>
    </location>
</feature>
<keyword evidence="8" id="KW-0677">Repeat</keyword>
<dbReference type="InterPro" id="IPR003599">
    <property type="entry name" value="Ig_sub"/>
</dbReference>
<feature type="region of interest" description="Disordered" evidence="21">
    <location>
        <begin position="3071"/>
        <end position="3092"/>
    </location>
</feature>
<dbReference type="InterPro" id="IPR036179">
    <property type="entry name" value="Ig-like_dom_sf"/>
</dbReference>
<evidence type="ECO:0000256" key="8">
    <source>
        <dbReference type="ARBA" id="ARBA00022737"/>
    </source>
</evidence>
<dbReference type="SMART" id="SM00060">
    <property type="entry name" value="FN3"/>
    <property type="match status" value="2"/>
</dbReference>
<keyword evidence="13" id="KW-1015">Disulfide bond</keyword>
<feature type="compositionally biased region" description="Basic and acidic residues" evidence="21">
    <location>
        <begin position="1478"/>
        <end position="1487"/>
    </location>
</feature>
<feature type="compositionally biased region" description="Basic and acidic residues" evidence="21">
    <location>
        <begin position="1731"/>
        <end position="1758"/>
    </location>
</feature>
<dbReference type="PROSITE" id="PS50011">
    <property type="entry name" value="PROTEIN_KINASE_DOM"/>
    <property type="match status" value="2"/>
</dbReference>
<dbReference type="Pfam" id="PF00069">
    <property type="entry name" value="Pkinase"/>
    <property type="match status" value="2"/>
</dbReference>
<feature type="domain" description="Ig-like" evidence="23">
    <location>
        <begin position="342"/>
        <end position="431"/>
    </location>
</feature>
<evidence type="ECO:0000256" key="16">
    <source>
        <dbReference type="ARBA" id="ARBA00047899"/>
    </source>
</evidence>
<dbReference type="InterPro" id="IPR003961">
    <property type="entry name" value="FN3_dom"/>
</dbReference>
<evidence type="ECO:0000256" key="7">
    <source>
        <dbReference type="ARBA" id="ARBA00022679"/>
    </source>
</evidence>
<dbReference type="PROSITE" id="PS50835">
    <property type="entry name" value="IG_LIKE"/>
    <property type="match status" value="8"/>
</dbReference>
<comment type="subcellular location">
    <subcellularLocation>
        <location evidence="1">Nucleus</location>
    </subcellularLocation>
</comment>
<feature type="region of interest" description="Disordered" evidence="21">
    <location>
        <begin position="2100"/>
        <end position="2144"/>
    </location>
</feature>
<feature type="compositionally biased region" description="Basic and acidic residues" evidence="21">
    <location>
        <begin position="2107"/>
        <end position="2123"/>
    </location>
</feature>
<dbReference type="SMART" id="SM00408">
    <property type="entry name" value="IGc2"/>
    <property type="match status" value="8"/>
</dbReference>
<dbReference type="InterPro" id="IPR011009">
    <property type="entry name" value="Kinase-like_dom_sf"/>
</dbReference>
<feature type="domain" description="Protein kinase" evidence="22">
    <location>
        <begin position="1076"/>
        <end position="1327"/>
    </location>
</feature>
<feature type="region of interest" description="Disordered" evidence="21">
    <location>
        <begin position="2231"/>
        <end position="2309"/>
    </location>
</feature>
<dbReference type="GO" id="GO:0005524">
    <property type="term" value="F:ATP binding"/>
    <property type="evidence" value="ECO:0007669"/>
    <property type="project" value="UniProtKB-UniRule"/>
</dbReference>
<keyword evidence="14" id="KW-0539">Nucleus</keyword>
<dbReference type="FunFam" id="2.60.40.10:FF:000513">
    <property type="entry name" value="striated muscle preferentially expressed protein kinase"/>
    <property type="match status" value="1"/>
</dbReference>
<comment type="catalytic activity">
    <reaction evidence="16">
        <text>L-threonyl-[protein] + ATP = O-phospho-L-threonyl-[protein] + ADP + H(+)</text>
        <dbReference type="Rhea" id="RHEA:46608"/>
        <dbReference type="Rhea" id="RHEA-COMP:11060"/>
        <dbReference type="Rhea" id="RHEA-COMP:11605"/>
        <dbReference type="ChEBI" id="CHEBI:15378"/>
        <dbReference type="ChEBI" id="CHEBI:30013"/>
        <dbReference type="ChEBI" id="CHEBI:30616"/>
        <dbReference type="ChEBI" id="CHEBI:61977"/>
        <dbReference type="ChEBI" id="CHEBI:456216"/>
        <dbReference type="EC" id="2.7.11.1"/>
    </reaction>
</comment>
<evidence type="ECO:0000256" key="10">
    <source>
        <dbReference type="ARBA" id="ARBA00022777"/>
    </source>
</evidence>
<comment type="similarity">
    <text evidence="2">Belongs to the protein kinase superfamily. CAMK Ser/Thr protein kinase family.</text>
</comment>
<feature type="region of interest" description="Disordered" evidence="21">
    <location>
        <begin position="1382"/>
        <end position="1404"/>
    </location>
</feature>
<evidence type="ECO:0000259" key="24">
    <source>
        <dbReference type="PROSITE" id="PS50853"/>
    </source>
</evidence>
<feature type="domain" description="Fibronectin type-III" evidence="24">
    <location>
        <begin position="2422"/>
        <end position="2512"/>
    </location>
</feature>
<dbReference type="Proteomes" id="UP001356427">
    <property type="component" value="Unassembled WGS sequence"/>
</dbReference>
<feature type="domain" description="Ig-like" evidence="23">
    <location>
        <begin position="533"/>
        <end position="625"/>
    </location>
</feature>
<feature type="compositionally biased region" description="Polar residues" evidence="21">
    <location>
        <begin position="37"/>
        <end position="51"/>
    </location>
</feature>
<evidence type="ECO:0000256" key="17">
    <source>
        <dbReference type="ARBA" id="ARBA00048679"/>
    </source>
</evidence>
<dbReference type="GO" id="GO:0055013">
    <property type="term" value="P:cardiac muscle cell development"/>
    <property type="evidence" value="ECO:0007669"/>
    <property type="project" value="UniProtKB-ARBA"/>
</dbReference>
<evidence type="ECO:0000256" key="12">
    <source>
        <dbReference type="ARBA" id="ARBA00022840"/>
    </source>
</evidence>
<feature type="compositionally biased region" description="Basic and acidic residues" evidence="21">
    <location>
        <begin position="53"/>
        <end position="62"/>
    </location>
</feature>
<feature type="region of interest" description="Disordered" evidence="21">
    <location>
        <begin position="1700"/>
        <end position="1783"/>
    </location>
</feature>
<dbReference type="PROSITE" id="PS00107">
    <property type="entry name" value="PROTEIN_KINASE_ATP"/>
    <property type="match status" value="1"/>
</dbReference>
<keyword evidence="4" id="KW-0488">Methylation</keyword>
<keyword evidence="10" id="KW-0418">Kinase</keyword>
<evidence type="ECO:0000313" key="26">
    <source>
        <dbReference type="Proteomes" id="UP001356427"/>
    </source>
</evidence>
<dbReference type="Pfam" id="PF07679">
    <property type="entry name" value="I-set"/>
    <property type="match status" value="8"/>
</dbReference>
<dbReference type="InterPro" id="IPR007110">
    <property type="entry name" value="Ig-like_dom"/>
</dbReference>
<dbReference type="InterPro" id="IPR000719">
    <property type="entry name" value="Prot_kinase_dom"/>
</dbReference>
<feature type="compositionally biased region" description="Polar residues" evidence="21">
    <location>
        <begin position="2240"/>
        <end position="2260"/>
    </location>
</feature>
<dbReference type="FunFam" id="2.60.40.10:FF:000541">
    <property type="entry name" value="striated muscle preferentially expressed protein kinase"/>
    <property type="match status" value="1"/>
</dbReference>
<feature type="binding site" evidence="19">
    <location>
        <position position="1105"/>
    </location>
    <ligand>
        <name>ATP</name>
        <dbReference type="ChEBI" id="CHEBI:30616"/>
    </ligand>
</feature>
<organism evidence="25 26">
    <name type="scientific">Coregonus suidteri</name>
    <dbReference type="NCBI Taxonomy" id="861788"/>
    <lineage>
        <taxon>Eukaryota</taxon>
        <taxon>Metazoa</taxon>
        <taxon>Chordata</taxon>
        <taxon>Craniata</taxon>
        <taxon>Vertebrata</taxon>
        <taxon>Euteleostomi</taxon>
        <taxon>Actinopterygii</taxon>
        <taxon>Neopterygii</taxon>
        <taxon>Teleostei</taxon>
        <taxon>Protacanthopterygii</taxon>
        <taxon>Salmoniformes</taxon>
        <taxon>Salmonidae</taxon>
        <taxon>Coregoninae</taxon>
        <taxon>Coregonus</taxon>
    </lineage>
</organism>
<evidence type="ECO:0000256" key="19">
    <source>
        <dbReference type="PROSITE-ProRule" id="PRU10141"/>
    </source>
</evidence>
<keyword evidence="11" id="KW-0221">Differentiation</keyword>
<feature type="region of interest" description="Disordered" evidence="21">
    <location>
        <begin position="97"/>
        <end position="119"/>
    </location>
</feature>
<feature type="compositionally biased region" description="Low complexity" evidence="21">
    <location>
        <begin position="2565"/>
        <end position="2583"/>
    </location>
</feature>
<dbReference type="FunFam" id="2.60.40.10:FF:000428">
    <property type="entry name" value="striated muscle preferentially expressed protein kinase"/>
    <property type="match status" value="1"/>
</dbReference>
<evidence type="ECO:0000256" key="13">
    <source>
        <dbReference type="ARBA" id="ARBA00023157"/>
    </source>
</evidence>
<evidence type="ECO:0000259" key="22">
    <source>
        <dbReference type="PROSITE" id="PS50011"/>
    </source>
</evidence>
<evidence type="ECO:0000256" key="4">
    <source>
        <dbReference type="ARBA" id="ARBA00022481"/>
    </source>
</evidence>
<dbReference type="EC" id="2.7.11.1" evidence="3"/>
<evidence type="ECO:0000256" key="1">
    <source>
        <dbReference type="ARBA" id="ARBA00004123"/>
    </source>
</evidence>
<keyword evidence="26" id="KW-1185">Reference proteome</keyword>
<dbReference type="FunFam" id="1.10.510.10:FF:000344">
    <property type="entry name" value="striated muscle preferentially expressed protein kinase isoform X1"/>
    <property type="match status" value="1"/>
</dbReference>
<feature type="compositionally biased region" description="Basic residues" evidence="21">
    <location>
        <begin position="2124"/>
        <end position="2138"/>
    </location>
</feature>
<feature type="compositionally biased region" description="Basic and acidic residues" evidence="21">
    <location>
        <begin position="2265"/>
        <end position="2295"/>
    </location>
</feature>
<feature type="domain" description="Fibronectin type-III" evidence="24">
    <location>
        <begin position="760"/>
        <end position="858"/>
    </location>
</feature>
<dbReference type="Gene3D" id="2.60.40.10">
    <property type="entry name" value="Immunoglobulins"/>
    <property type="match status" value="10"/>
</dbReference>
<feature type="domain" description="Ig-like" evidence="23">
    <location>
        <begin position="865"/>
        <end position="956"/>
    </location>
</feature>
<feature type="region of interest" description="Disordered" evidence="21">
    <location>
        <begin position="2542"/>
        <end position="2605"/>
    </location>
</feature>